<dbReference type="EMBL" id="CP006911">
    <property type="protein sequence ID" value="ALE02031.1"/>
    <property type="molecule type" value="Genomic_DNA"/>
</dbReference>
<comment type="similarity">
    <text evidence="1 7">Belongs to the thymidine/pyrimidine-nucleoside phosphorylase family.</text>
</comment>
<dbReference type="NCBIfam" id="TIGR02643">
    <property type="entry name" value="T_phosphoryl"/>
    <property type="match status" value="1"/>
</dbReference>
<dbReference type="FunFam" id="3.40.1030.10:FF:000003">
    <property type="entry name" value="Pyrimidine-nucleoside phosphorylase"/>
    <property type="match status" value="1"/>
</dbReference>
<dbReference type="PROSITE" id="PS00647">
    <property type="entry name" value="THYMID_PHOSPHORYLASE"/>
    <property type="match status" value="1"/>
</dbReference>
<keyword evidence="10" id="KW-1185">Reference proteome</keyword>
<dbReference type="KEGG" id="tsn:W908_05385"/>
<dbReference type="STRING" id="1125411.W908_05385"/>
<dbReference type="GO" id="GO:0004645">
    <property type="term" value="F:1,4-alpha-oligoglucan phosphorylase activity"/>
    <property type="evidence" value="ECO:0007669"/>
    <property type="project" value="InterPro"/>
</dbReference>
<evidence type="ECO:0000256" key="1">
    <source>
        <dbReference type="ARBA" id="ARBA00006915"/>
    </source>
</evidence>
<keyword evidence="5 7" id="KW-0808">Transferase</keyword>
<dbReference type="HAMAP" id="MF_01628">
    <property type="entry name" value="Thymid_phosp"/>
    <property type="match status" value="1"/>
</dbReference>
<dbReference type="PATRIC" id="fig|1125411.7.peg.1061"/>
<dbReference type="InterPro" id="IPR036320">
    <property type="entry name" value="Glycosyl_Trfase_fam3_N_dom_sf"/>
</dbReference>
<evidence type="ECO:0000256" key="3">
    <source>
        <dbReference type="ARBA" id="ARBA00011892"/>
    </source>
</evidence>
<name>A0A0M3T215_9GAMM</name>
<dbReference type="Pfam" id="PF00591">
    <property type="entry name" value="Glycos_transf_3"/>
    <property type="match status" value="1"/>
</dbReference>
<evidence type="ECO:0000313" key="10">
    <source>
        <dbReference type="Proteomes" id="UP000068905"/>
    </source>
</evidence>
<protein>
    <recommendedName>
        <fullName evidence="3 7">Thymidine phosphorylase</fullName>
        <ecNumber evidence="3 7">2.4.2.4</ecNumber>
    </recommendedName>
    <alternativeName>
        <fullName evidence="7">TdRPase</fullName>
    </alternativeName>
</protein>
<organism evidence="9 10">
    <name type="scientific">Candidatus Pseudothioglobus singularis PS1</name>
    <dbReference type="NCBI Taxonomy" id="1125411"/>
    <lineage>
        <taxon>Bacteria</taxon>
        <taxon>Pseudomonadati</taxon>
        <taxon>Pseudomonadota</taxon>
        <taxon>Gammaproteobacteria</taxon>
        <taxon>Candidatus Pseudothioglobaceae</taxon>
        <taxon>Candidatus Pseudothioglobus</taxon>
    </lineage>
</organism>
<proteinExistence type="inferred from homology"/>
<dbReference type="InterPro" id="IPR018090">
    <property type="entry name" value="Pyrmidine_PPas_bac/euk"/>
</dbReference>
<dbReference type="RefSeq" id="WP_053820244.1">
    <property type="nucleotide sequence ID" value="NZ_CP006911.1"/>
</dbReference>
<dbReference type="GO" id="GO:0006206">
    <property type="term" value="P:pyrimidine nucleobase metabolic process"/>
    <property type="evidence" value="ECO:0007669"/>
    <property type="project" value="InterPro"/>
</dbReference>
<dbReference type="Pfam" id="PF07831">
    <property type="entry name" value="PYNP_C"/>
    <property type="match status" value="1"/>
</dbReference>
<dbReference type="InterPro" id="IPR036566">
    <property type="entry name" value="PYNP-like_C_sf"/>
</dbReference>
<reference evidence="9 10" key="1">
    <citation type="journal article" date="2015" name="Genome Announc.">
        <title>Genome Sequence of 'Candidatus Thioglobus singularis' Strain PS1, a Mixotroph from the SUP05 Clade of Marine Gammaproteobacteria.</title>
        <authorList>
            <person name="Marshall K.T."/>
            <person name="Morris R.M."/>
        </authorList>
    </citation>
    <scope>NUCLEOTIDE SEQUENCE [LARGE SCALE GENOMIC DNA]</scope>
    <source>
        <strain evidence="9 10">PS1</strain>
    </source>
</reference>
<dbReference type="InterPro" id="IPR000312">
    <property type="entry name" value="Glycosyl_Trfase_fam3"/>
</dbReference>
<dbReference type="OrthoDB" id="9763887at2"/>
<evidence type="ECO:0000256" key="2">
    <source>
        <dbReference type="ARBA" id="ARBA00011738"/>
    </source>
</evidence>
<dbReference type="SMART" id="SM00941">
    <property type="entry name" value="PYNP_C"/>
    <property type="match status" value="1"/>
</dbReference>
<feature type="domain" description="Pyrimidine nucleoside phosphorylase C-terminal" evidence="8">
    <location>
        <begin position="354"/>
        <end position="428"/>
    </location>
</feature>
<dbReference type="Pfam" id="PF02885">
    <property type="entry name" value="Glycos_trans_3N"/>
    <property type="match status" value="1"/>
</dbReference>
<dbReference type="GO" id="GO:0046104">
    <property type="term" value="P:thymidine metabolic process"/>
    <property type="evidence" value="ECO:0007669"/>
    <property type="project" value="UniProtKB-UniRule"/>
</dbReference>
<comment type="function">
    <text evidence="7">The enzymes which catalyze the reversible phosphorolysis of pyrimidine nucleosides are involved in the degradation of these compounds and in their utilization as carbon and energy sources, or in the rescue of pyrimidine bases for nucleotide synthesis.</text>
</comment>
<keyword evidence="4 7" id="KW-0328">Glycosyltransferase</keyword>
<dbReference type="Gene3D" id="3.90.1170.30">
    <property type="entry name" value="Pyrimidine nucleoside phosphorylase-like, C-terminal domain"/>
    <property type="match status" value="1"/>
</dbReference>
<gene>
    <name evidence="7" type="primary">deoA</name>
    <name evidence="9" type="ORF">W908_05385</name>
</gene>
<evidence type="ECO:0000313" key="9">
    <source>
        <dbReference type="EMBL" id="ALE02031.1"/>
    </source>
</evidence>
<sequence length="451" mass="48000">MSELFLPQELIRKKRDGITLTDPEIGFLVQGISDGSLTDAQLGAFAMAVFKCGMSLDERVDLTRHMMNSGETLQWGQLELDGPVVDKHSTGGVGDKISLMLAPIVASCGGYVPMISGRGLGHTGGTLDKLESIPGYDGTPNNSKFQSLVKEVGCAIIGQTANLAPADQRFYATRDVTATVESIDLITASILSKKLASGLDALVMDIKTGNGAFAADFKMAQELAQSIANVSSQSGVPTSCLITDMNQVLGHSVGNATEVSECLDFLINPNEANTRLLNLTIELAAYMLQLSGLEKDLVAARQKSLEALNSGKAASVFGKMIFELGGPIDLLENPLKHLPSMPVISSVKSPSSGYISEIDVRAVGLSMIHLKAGRTKSTDPIDHGVGLSEIVSIGQWVNKGDTLAMAHCRDKDQLSYLEKTLPSLITLNENQNESLVLIHEVLSSTTDSSHE</sequence>
<comment type="catalytic activity">
    <reaction evidence="6 7">
        <text>thymidine + phosphate = 2-deoxy-alpha-D-ribose 1-phosphate + thymine</text>
        <dbReference type="Rhea" id="RHEA:16037"/>
        <dbReference type="ChEBI" id="CHEBI:17748"/>
        <dbReference type="ChEBI" id="CHEBI:17821"/>
        <dbReference type="ChEBI" id="CHEBI:43474"/>
        <dbReference type="ChEBI" id="CHEBI:57259"/>
        <dbReference type="EC" id="2.4.2.4"/>
    </reaction>
</comment>
<evidence type="ECO:0000256" key="5">
    <source>
        <dbReference type="ARBA" id="ARBA00022679"/>
    </source>
</evidence>
<dbReference type="Gene3D" id="1.20.970.10">
    <property type="entry name" value="Transferase, Pyrimidine Nucleoside Phosphorylase, Chain C"/>
    <property type="match status" value="1"/>
</dbReference>
<dbReference type="InterPro" id="IPR013465">
    <property type="entry name" value="Thymidine_Pase"/>
</dbReference>
<dbReference type="GO" id="GO:0009032">
    <property type="term" value="F:thymidine phosphorylase activity"/>
    <property type="evidence" value="ECO:0007669"/>
    <property type="project" value="UniProtKB-UniRule"/>
</dbReference>
<dbReference type="PANTHER" id="PTHR10515:SF0">
    <property type="entry name" value="THYMIDINE PHOSPHORYLASE"/>
    <property type="match status" value="1"/>
</dbReference>
<dbReference type="Gene3D" id="3.40.1030.10">
    <property type="entry name" value="Nucleoside phosphorylase/phosphoribosyltransferase catalytic domain"/>
    <property type="match status" value="1"/>
</dbReference>
<dbReference type="PIRSF" id="PIRSF000478">
    <property type="entry name" value="TP_PyNP"/>
    <property type="match status" value="1"/>
</dbReference>
<dbReference type="SUPFAM" id="SSF52418">
    <property type="entry name" value="Nucleoside phosphorylase/phosphoribosyltransferase catalytic domain"/>
    <property type="match status" value="1"/>
</dbReference>
<dbReference type="SUPFAM" id="SSF47648">
    <property type="entry name" value="Nucleoside phosphorylase/phosphoribosyltransferase N-terminal domain"/>
    <property type="match status" value="1"/>
</dbReference>
<evidence type="ECO:0000259" key="8">
    <source>
        <dbReference type="SMART" id="SM00941"/>
    </source>
</evidence>
<comment type="subunit">
    <text evidence="2 7">Homodimer.</text>
</comment>
<dbReference type="NCBIfam" id="NF004490">
    <property type="entry name" value="PRK05820.1"/>
    <property type="match status" value="1"/>
</dbReference>
<dbReference type="Proteomes" id="UP000068905">
    <property type="component" value="Chromosome"/>
</dbReference>
<dbReference type="EC" id="2.4.2.4" evidence="3 7"/>
<dbReference type="SUPFAM" id="SSF54680">
    <property type="entry name" value="Pyrimidine nucleoside phosphorylase C-terminal domain"/>
    <property type="match status" value="1"/>
</dbReference>
<dbReference type="UniPathway" id="UPA00578">
    <property type="reaction ID" value="UER00638"/>
</dbReference>
<dbReference type="NCBIfam" id="TIGR02644">
    <property type="entry name" value="Y_phosphoryl"/>
    <property type="match status" value="1"/>
</dbReference>
<evidence type="ECO:0000256" key="4">
    <source>
        <dbReference type="ARBA" id="ARBA00022676"/>
    </source>
</evidence>
<comment type="pathway">
    <text evidence="7">Pyrimidine metabolism; dTMP biosynthesis via salvage pathway; dTMP from thymine: step 1/2.</text>
</comment>
<dbReference type="InterPro" id="IPR035902">
    <property type="entry name" value="Nuc_phospho_transferase"/>
</dbReference>
<dbReference type="GO" id="GO:0005829">
    <property type="term" value="C:cytosol"/>
    <property type="evidence" value="ECO:0007669"/>
    <property type="project" value="TreeGrafter"/>
</dbReference>
<dbReference type="AlphaFoldDB" id="A0A0M3T215"/>
<dbReference type="InterPro" id="IPR017872">
    <property type="entry name" value="Pyrmidine_PPase_CS"/>
</dbReference>
<accession>A0A0M3T215</accession>
<dbReference type="InterPro" id="IPR017459">
    <property type="entry name" value="Glycosyl_Trfase_fam3_N_dom"/>
</dbReference>
<dbReference type="InterPro" id="IPR013102">
    <property type="entry name" value="PYNP_C"/>
</dbReference>
<evidence type="ECO:0000256" key="7">
    <source>
        <dbReference type="HAMAP-Rule" id="MF_01628"/>
    </source>
</evidence>
<evidence type="ECO:0000256" key="6">
    <source>
        <dbReference type="ARBA" id="ARBA00048550"/>
    </source>
</evidence>
<dbReference type="PANTHER" id="PTHR10515">
    <property type="entry name" value="THYMIDINE PHOSPHORYLASE"/>
    <property type="match status" value="1"/>
</dbReference>
<dbReference type="InterPro" id="IPR000053">
    <property type="entry name" value="Thymidine/pyrmidine_PPase"/>
</dbReference>